<accession>A0A7I7PHS5</accession>
<dbReference type="Proteomes" id="UP000466894">
    <property type="component" value="Chromosome"/>
</dbReference>
<reference evidence="1 2" key="1">
    <citation type="journal article" date="2019" name="Emerg. Microbes Infect.">
        <title>Comprehensive subspecies identification of 175 nontuberculous mycobacteria species based on 7547 genomic profiles.</title>
        <authorList>
            <person name="Matsumoto Y."/>
            <person name="Kinjo T."/>
            <person name="Motooka D."/>
            <person name="Nabeya D."/>
            <person name="Jung N."/>
            <person name="Uechi K."/>
            <person name="Horii T."/>
            <person name="Iida T."/>
            <person name="Fujita J."/>
            <person name="Nakamura S."/>
        </authorList>
    </citation>
    <scope>NUCLEOTIDE SEQUENCE [LARGE SCALE GENOMIC DNA]</scope>
    <source>
        <strain evidence="1 2">JCM 16367</strain>
    </source>
</reference>
<dbReference type="RefSeq" id="WP_139797749.1">
    <property type="nucleotide sequence ID" value="NZ_AP022583.1"/>
</dbReference>
<organism evidence="1 2">
    <name type="scientific">Mycobacterium noviomagense</name>
    <dbReference type="NCBI Taxonomy" id="459858"/>
    <lineage>
        <taxon>Bacteria</taxon>
        <taxon>Bacillati</taxon>
        <taxon>Actinomycetota</taxon>
        <taxon>Actinomycetes</taxon>
        <taxon>Mycobacteriales</taxon>
        <taxon>Mycobacteriaceae</taxon>
        <taxon>Mycobacterium</taxon>
    </lineage>
</organism>
<proteinExistence type="predicted"/>
<protein>
    <submittedName>
        <fullName evidence="1">Uncharacterized protein</fullName>
    </submittedName>
</protein>
<dbReference type="EMBL" id="AP022583">
    <property type="protein sequence ID" value="BBY08111.1"/>
    <property type="molecule type" value="Genomic_DNA"/>
</dbReference>
<sequence length="163" mass="18163">MVEQWQIPTQEQILAMGRAAGIAQQQANQLQVKSIVLGYNVVPTVGVEGGNPKNEVEITFRLWRFDEKQRIDADDVPSYSSVAEVEAQLQRLAELPRWCLDLVGNSTARVVTETEGVFTVITDTRTGQDFYLRTVDMEAITVLPIHAEAPPAIGNWRPCRPGE</sequence>
<dbReference type="KEGG" id="mnv:MNVI_34290"/>
<dbReference type="AlphaFoldDB" id="A0A7I7PHS5"/>
<name>A0A7I7PHS5_9MYCO</name>
<gene>
    <name evidence="1" type="ORF">MNVI_34290</name>
</gene>
<evidence type="ECO:0000313" key="1">
    <source>
        <dbReference type="EMBL" id="BBY08111.1"/>
    </source>
</evidence>
<dbReference type="OrthoDB" id="4762704at2"/>
<evidence type="ECO:0000313" key="2">
    <source>
        <dbReference type="Proteomes" id="UP000466894"/>
    </source>
</evidence>